<evidence type="ECO:0000256" key="8">
    <source>
        <dbReference type="RuleBase" id="RU004447"/>
    </source>
</evidence>
<dbReference type="Pfam" id="PF05193">
    <property type="entry name" value="Peptidase_M16_C"/>
    <property type="match status" value="2"/>
</dbReference>
<evidence type="ECO:0000256" key="7">
    <source>
        <dbReference type="ARBA" id="ARBA00023049"/>
    </source>
</evidence>
<dbReference type="PROSITE" id="PS00143">
    <property type="entry name" value="INSULINASE"/>
    <property type="match status" value="1"/>
</dbReference>
<feature type="chain" id="PRO_5022999609" evidence="9">
    <location>
        <begin position="22"/>
        <end position="956"/>
    </location>
</feature>
<comment type="similarity">
    <text evidence="2 8">Belongs to the peptidase M16 family.</text>
</comment>
<organism evidence="12 13">
    <name type="scientific">Flavisphingopyxis soli</name>
    <dbReference type="NCBI Taxonomy" id="2601267"/>
    <lineage>
        <taxon>Bacteria</taxon>
        <taxon>Pseudomonadati</taxon>
        <taxon>Pseudomonadota</taxon>
        <taxon>Alphaproteobacteria</taxon>
        <taxon>Sphingomonadales</taxon>
        <taxon>Sphingopyxidaceae</taxon>
        <taxon>Flavisphingopyxis</taxon>
    </lineage>
</organism>
<sequence length="956" mass="101567">MSLGLALSACATMPATSVAPATVDQTAPPVAAVTGQTGWGYPVYDIAPDPAVRYGTLPNGMKYAILRNATPKDSASVRMRVDFGSIAESDDEQGLAHFIEHMAFNGSKNVPEGDMVKILERKGLAFGADTNASTGFDATVYQLDLPKTDDDMIDTALMLMRETAGNLAIAPDAVGRERGVILSEMRTRDSFQLRRIKDYLGFVAPQAPFATRLPIGTQQVLENASAADIRSLYERYYRPEKTTLVLVGDFDPAAIEAKIQARFADWRGVGPAGADLDEGRIDVTRPAAADTFVDPDVPYIVSIDSFQPYVAPAETIAQNRRSLLEQLGNAIVNRRFEKIANAPDSPILGASASTGDLFKAARDTSISVTAREGAWKQGLTVGQTELNRALQYGFTQAELAEQLANFQLAFDTAANQADTRRSASLANGIVGTVDDQSLFTTPAANRELFNTLKPTFSVDAVNAAFRARWAGSPPLVHVSAKAPIAGGDAGVLAAFDAAKAIKVEAPAAAVETAFAYDDFGTPGAVVADTVIADLGVRTITFANNVRLNLKKTDFEQGKLRYSIRIGSGELQLPADQPGLALLMSSMFANAGLGQHSFDDLQQVLAGHDVSPGLVAGDDSFGSSGTTTMADLPLQLKVTAAYLTDPGYRAEAQSRWASLVPTYEAQLDATPQSVAARDVGRILASGDQRFGIPDEATLLSRNLGELKAALTPILASAPIEIGIVGDIDGAAVIAAVASSFGALPTRDADFGAYDAARTVRFPAGTTPVTLTHGGTPDQGLALAYWPTDDDSDAVETARVDMLAEVMGILLIDEVREKLGATYSPNASSDMSRIYKDYGTFGTSVVVAPSQTDEVFAAIDTIAGELRDAPVSADMLARARTPLLERIVKNRRENGWWLGVTARAQSEAARLDRYRTLEARVKAITPADLQAAARKYLVPGKELKIRIVPEAKAPAAAK</sequence>
<dbReference type="GO" id="GO:0004222">
    <property type="term" value="F:metalloendopeptidase activity"/>
    <property type="evidence" value="ECO:0007669"/>
    <property type="project" value="InterPro"/>
</dbReference>
<keyword evidence="6" id="KW-0862">Zinc</keyword>
<dbReference type="EMBL" id="VOPY01000001">
    <property type="protein sequence ID" value="TXC74420.1"/>
    <property type="molecule type" value="Genomic_DNA"/>
</dbReference>
<keyword evidence="9" id="KW-0732">Signal</keyword>
<dbReference type="SUPFAM" id="SSF63411">
    <property type="entry name" value="LuxS/MPP-like metallohydrolase"/>
    <property type="match status" value="3"/>
</dbReference>
<evidence type="ECO:0000256" key="4">
    <source>
        <dbReference type="ARBA" id="ARBA00022723"/>
    </source>
</evidence>
<dbReference type="InterPro" id="IPR011765">
    <property type="entry name" value="Pept_M16_N"/>
</dbReference>
<feature type="domain" description="Peptidase M16 C-terminal" evidence="11">
    <location>
        <begin position="718"/>
        <end position="879"/>
    </location>
</feature>
<dbReference type="PANTHER" id="PTHR43690:SF17">
    <property type="entry name" value="PROTEIN YHJJ"/>
    <property type="match status" value="1"/>
</dbReference>
<comment type="cofactor">
    <cofactor evidence="1">
        <name>Zn(2+)</name>
        <dbReference type="ChEBI" id="CHEBI:29105"/>
    </cofactor>
</comment>
<evidence type="ECO:0000256" key="5">
    <source>
        <dbReference type="ARBA" id="ARBA00022801"/>
    </source>
</evidence>
<evidence type="ECO:0000256" key="9">
    <source>
        <dbReference type="SAM" id="SignalP"/>
    </source>
</evidence>
<evidence type="ECO:0000256" key="1">
    <source>
        <dbReference type="ARBA" id="ARBA00001947"/>
    </source>
</evidence>
<name>A0A5C6UP59_9SPHN</name>
<dbReference type="InterPro" id="IPR011249">
    <property type="entry name" value="Metalloenz_LuxS/M16"/>
</dbReference>
<dbReference type="OrthoDB" id="9811314at2"/>
<feature type="domain" description="Peptidase M16 C-terminal" evidence="11">
    <location>
        <begin position="224"/>
        <end position="403"/>
    </location>
</feature>
<keyword evidence="5" id="KW-0378">Hydrolase</keyword>
<dbReference type="Pfam" id="PF00675">
    <property type="entry name" value="Peptidase_M16"/>
    <property type="match status" value="1"/>
</dbReference>
<keyword evidence="4" id="KW-0479">Metal-binding</keyword>
<dbReference type="GO" id="GO:0046872">
    <property type="term" value="F:metal ion binding"/>
    <property type="evidence" value="ECO:0007669"/>
    <property type="project" value="UniProtKB-KW"/>
</dbReference>
<proteinExistence type="inferred from homology"/>
<evidence type="ECO:0000313" key="12">
    <source>
        <dbReference type="EMBL" id="TXC74420.1"/>
    </source>
</evidence>
<evidence type="ECO:0000259" key="11">
    <source>
        <dbReference type="Pfam" id="PF05193"/>
    </source>
</evidence>
<keyword evidence="13" id="KW-1185">Reference proteome</keyword>
<evidence type="ECO:0000256" key="6">
    <source>
        <dbReference type="ARBA" id="ARBA00022833"/>
    </source>
</evidence>
<evidence type="ECO:0000256" key="2">
    <source>
        <dbReference type="ARBA" id="ARBA00007261"/>
    </source>
</evidence>
<gene>
    <name evidence="12" type="ORF">FSZ31_02880</name>
</gene>
<evidence type="ECO:0000256" key="3">
    <source>
        <dbReference type="ARBA" id="ARBA00022670"/>
    </source>
</evidence>
<comment type="caution">
    <text evidence="12">The sequence shown here is derived from an EMBL/GenBank/DDBJ whole genome shotgun (WGS) entry which is preliminary data.</text>
</comment>
<dbReference type="InterPro" id="IPR007863">
    <property type="entry name" value="Peptidase_M16_C"/>
</dbReference>
<dbReference type="InterPro" id="IPR001431">
    <property type="entry name" value="Pept_M16_Zn_BS"/>
</dbReference>
<dbReference type="Gene3D" id="3.30.830.10">
    <property type="entry name" value="Metalloenzyme, LuxS/M16 peptidase-like"/>
    <property type="match status" value="4"/>
</dbReference>
<reference evidence="12 13" key="1">
    <citation type="submission" date="2019-08" db="EMBL/GenBank/DDBJ databases">
        <title>Sphingorhabdus soil sp. nov., isolated from arctic soil.</title>
        <authorList>
            <person name="Liu Y."/>
        </authorList>
    </citation>
    <scope>NUCLEOTIDE SEQUENCE [LARGE SCALE GENOMIC DNA]</scope>
    <source>
        <strain evidence="12 13">D-2Q-5-6</strain>
    </source>
</reference>
<keyword evidence="3" id="KW-0645">Protease</keyword>
<dbReference type="InterPro" id="IPR050626">
    <property type="entry name" value="Peptidase_M16"/>
</dbReference>
<feature type="domain" description="Peptidase M16 N-terminal" evidence="10">
    <location>
        <begin position="65"/>
        <end position="190"/>
    </location>
</feature>
<dbReference type="GO" id="GO:0006508">
    <property type="term" value="P:proteolysis"/>
    <property type="evidence" value="ECO:0007669"/>
    <property type="project" value="UniProtKB-KW"/>
</dbReference>
<protein>
    <submittedName>
        <fullName evidence="12">Insulinase family protein</fullName>
    </submittedName>
</protein>
<evidence type="ECO:0000313" key="13">
    <source>
        <dbReference type="Proteomes" id="UP000321129"/>
    </source>
</evidence>
<feature type="signal peptide" evidence="9">
    <location>
        <begin position="1"/>
        <end position="21"/>
    </location>
</feature>
<dbReference type="PANTHER" id="PTHR43690">
    <property type="entry name" value="NARDILYSIN"/>
    <property type="match status" value="1"/>
</dbReference>
<evidence type="ECO:0000259" key="10">
    <source>
        <dbReference type="Pfam" id="PF00675"/>
    </source>
</evidence>
<dbReference type="Proteomes" id="UP000321129">
    <property type="component" value="Unassembled WGS sequence"/>
</dbReference>
<keyword evidence="7" id="KW-0482">Metalloprotease</keyword>
<accession>A0A5C6UP59</accession>
<dbReference type="AlphaFoldDB" id="A0A5C6UP59"/>